<dbReference type="AlphaFoldDB" id="A0A6J4GN47"/>
<protein>
    <recommendedName>
        <fullName evidence="3">Outer membrane protein assembly factor BamA</fullName>
    </recommendedName>
</protein>
<dbReference type="Gene3D" id="2.40.160.50">
    <property type="entry name" value="membrane protein fhac: a member of the omp85/tpsb transporter family"/>
    <property type="match status" value="1"/>
</dbReference>
<evidence type="ECO:0000313" key="2">
    <source>
        <dbReference type="Proteomes" id="UP000479938"/>
    </source>
</evidence>
<sequence>MIFAILLKTKQLDLKHLIYIIIFCLSISAYSQNYYLKITGSSKSENQIIDSINYNTKHPNIKSLNKEITIISEKLTKIGFLDNKPLETTQENDSTYTSKIELKNRIKEIHIYIGINNSFFNSTQVKNDSLILPYYEIENFLNQKIIEAEKKGFALSKIKFENIKRKNSIIYTNLNFKSEKKRTVNSIILSQINPEEKNFFPKGHLKQLNKKYLNKTFNQETVKKLYNDINSFEFITQTKYPQILFTNNSTKIYAYAEKRSANTFDGYIGFSNDENKKTTLNGYLDLALLNTLNAGEQFSLYWKSDGNQQKTFNTKIEIPYIFNSSLGIKAQLNIFKQDSTFQNTKTAIDLGYYLNYNSKIYLGYQSTESSDIQNTNNSTISDYKNSYITSSLEYKKIDYSNNLLPKKAYVNFILGYGKRNTNNTPETADSSPQAYVNANFSYNFELNKKNYININTQNYYLKSKNYITNELFRFGGINSIRGFSENSLQANFTSMLLTEYRYLISKNLYINSILDYAIYQDLTNSQNPDKIKNLTGIGIGTNIQTTTGLLRINLTNGGAKLKEIQLFNTIVNICYNVKF</sequence>
<evidence type="ECO:0000313" key="1">
    <source>
        <dbReference type="EMBL" id="CAA9200304.1"/>
    </source>
</evidence>
<accession>A0A6J4GN47</accession>
<keyword evidence="2" id="KW-1185">Reference proteome</keyword>
<dbReference type="Proteomes" id="UP000479938">
    <property type="component" value="Unassembled WGS sequence"/>
</dbReference>
<gene>
    <name evidence="1" type="ORF">FLA105534_03056</name>
</gene>
<dbReference type="EMBL" id="CADCSU010000108">
    <property type="protein sequence ID" value="CAA9200304.1"/>
    <property type="molecule type" value="Genomic_DNA"/>
</dbReference>
<evidence type="ECO:0008006" key="3">
    <source>
        <dbReference type="Google" id="ProtNLM"/>
    </source>
</evidence>
<proteinExistence type="predicted"/>
<organism evidence="1 2">
    <name type="scientific">Flavobacterium bizetiae</name>
    <dbReference type="NCBI Taxonomy" id="2704140"/>
    <lineage>
        <taxon>Bacteria</taxon>
        <taxon>Pseudomonadati</taxon>
        <taxon>Bacteroidota</taxon>
        <taxon>Flavobacteriia</taxon>
        <taxon>Flavobacteriales</taxon>
        <taxon>Flavobacteriaceae</taxon>
        <taxon>Flavobacterium</taxon>
    </lineage>
</organism>
<reference evidence="1 2" key="1">
    <citation type="submission" date="2020-02" db="EMBL/GenBank/DDBJ databases">
        <authorList>
            <person name="Criscuolo A."/>
        </authorList>
    </citation>
    <scope>NUCLEOTIDE SEQUENCE [LARGE SCALE GENOMIC DNA]</scope>
    <source>
        <strain evidence="1">CIP105534</strain>
    </source>
</reference>
<name>A0A6J4GN47_9FLAO</name>